<comment type="caution">
    <text evidence="6">The sequence shown here is derived from an EMBL/GenBank/DDBJ whole genome shotgun (WGS) entry which is preliminary data.</text>
</comment>
<feature type="domain" description="HTH lysR-type" evidence="5">
    <location>
        <begin position="10"/>
        <end position="65"/>
    </location>
</feature>
<dbReference type="Gene3D" id="3.40.190.290">
    <property type="match status" value="1"/>
</dbReference>
<dbReference type="InterPro" id="IPR050950">
    <property type="entry name" value="HTH-type_LysR_regulators"/>
</dbReference>
<dbReference type="Pfam" id="PF00126">
    <property type="entry name" value="HTH_1"/>
    <property type="match status" value="1"/>
</dbReference>
<evidence type="ECO:0000256" key="2">
    <source>
        <dbReference type="ARBA" id="ARBA00023015"/>
    </source>
</evidence>
<evidence type="ECO:0000313" key="6">
    <source>
        <dbReference type="EMBL" id="MDR7304786.1"/>
    </source>
</evidence>
<evidence type="ECO:0000256" key="3">
    <source>
        <dbReference type="ARBA" id="ARBA00023125"/>
    </source>
</evidence>
<dbReference type="PRINTS" id="PR00039">
    <property type="entry name" value="HTHLYSR"/>
</dbReference>
<dbReference type="SUPFAM" id="SSF46785">
    <property type="entry name" value="Winged helix' DNA-binding domain"/>
    <property type="match status" value="1"/>
</dbReference>
<accession>A0ABU1ZJP6</accession>
<evidence type="ECO:0000256" key="1">
    <source>
        <dbReference type="ARBA" id="ARBA00009437"/>
    </source>
</evidence>
<dbReference type="EMBL" id="JAVDXO010000001">
    <property type="protein sequence ID" value="MDR7304786.1"/>
    <property type="molecule type" value="Genomic_DNA"/>
</dbReference>
<dbReference type="Proteomes" id="UP001268089">
    <property type="component" value="Unassembled WGS sequence"/>
</dbReference>
<protein>
    <submittedName>
        <fullName evidence="6">DNA-binding transcriptional LysR family regulator</fullName>
    </submittedName>
</protein>
<dbReference type="PROSITE" id="PS50931">
    <property type="entry name" value="HTH_LYSR"/>
    <property type="match status" value="1"/>
</dbReference>
<keyword evidence="3 6" id="KW-0238">DNA-binding</keyword>
<dbReference type="PANTHER" id="PTHR30419:SF8">
    <property type="entry name" value="NITROGEN ASSIMILATION TRANSCRIPTIONAL ACTIVATOR-RELATED"/>
    <property type="match status" value="1"/>
</dbReference>
<dbReference type="PANTHER" id="PTHR30419">
    <property type="entry name" value="HTH-TYPE TRANSCRIPTIONAL REGULATOR YBHD"/>
    <property type="match status" value="1"/>
</dbReference>
<organism evidence="6 7">
    <name type="scientific">Rhodoferax saidenbachensis</name>
    <dbReference type="NCBI Taxonomy" id="1484693"/>
    <lineage>
        <taxon>Bacteria</taxon>
        <taxon>Pseudomonadati</taxon>
        <taxon>Pseudomonadota</taxon>
        <taxon>Betaproteobacteria</taxon>
        <taxon>Burkholderiales</taxon>
        <taxon>Comamonadaceae</taxon>
        <taxon>Rhodoferax</taxon>
    </lineage>
</organism>
<proteinExistence type="inferred from homology"/>
<dbReference type="CDD" id="cd08427">
    <property type="entry name" value="PBP2_LTTR_like_2"/>
    <property type="match status" value="1"/>
</dbReference>
<dbReference type="InterPro" id="IPR000847">
    <property type="entry name" value="LysR_HTH_N"/>
</dbReference>
<keyword evidence="2" id="KW-0805">Transcription regulation</keyword>
<dbReference type="Gene3D" id="1.10.10.10">
    <property type="entry name" value="Winged helix-like DNA-binding domain superfamily/Winged helix DNA-binding domain"/>
    <property type="match status" value="1"/>
</dbReference>
<dbReference type="GO" id="GO:0003677">
    <property type="term" value="F:DNA binding"/>
    <property type="evidence" value="ECO:0007669"/>
    <property type="project" value="UniProtKB-KW"/>
</dbReference>
<reference evidence="6 7" key="1">
    <citation type="submission" date="2023-07" db="EMBL/GenBank/DDBJ databases">
        <title>Sorghum-associated microbial communities from plants grown in Nebraska, USA.</title>
        <authorList>
            <person name="Schachtman D."/>
        </authorList>
    </citation>
    <scope>NUCLEOTIDE SEQUENCE [LARGE SCALE GENOMIC DNA]</scope>
    <source>
        <strain evidence="6 7">BE308</strain>
    </source>
</reference>
<dbReference type="SUPFAM" id="SSF53850">
    <property type="entry name" value="Periplasmic binding protein-like II"/>
    <property type="match status" value="1"/>
</dbReference>
<dbReference type="InterPro" id="IPR005119">
    <property type="entry name" value="LysR_subst-bd"/>
</dbReference>
<sequence>MLSINIVFMIRELKTLIAVAREGTFAAAGDKIGLTQAAVSAQMQRLEAELGFAVFDRSARAARLNPRGHQVVEQAQELILQYNHLGSRTLGAPASSVVNVGAIASVQRSWLPDVLAGFYKQVKDCRVRIVPGLSMHLLNMVDAGKIDLGVVIRPPFSLQSDLRWTTLVREPYRLLVPRNVIGSDWSELLTSQPFVRYDRESFGGRQVDRFLRASHLQVREVCELDELEAIVQLVAKGVGVALLPQTESFKRWPATVRAIDLGERTFYRDIGLVHRSNHSMGDAAQRLAGMVCTKYGSTGTGPTSKPSKTSLLLS</sequence>
<dbReference type="InterPro" id="IPR036390">
    <property type="entry name" value="WH_DNA-bd_sf"/>
</dbReference>
<evidence type="ECO:0000259" key="5">
    <source>
        <dbReference type="PROSITE" id="PS50931"/>
    </source>
</evidence>
<evidence type="ECO:0000256" key="4">
    <source>
        <dbReference type="ARBA" id="ARBA00023163"/>
    </source>
</evidence>
<comment type="similarity">
    <text evidence="1">Belongs to the LysR transcriptional regulatory family.</text>
</comment>
<keyword evidence="7" id="KW-1185">Reference proteome</keyword>
<dbReference type="InterPro" id="IPR036388">
    <property type="entry name" value="WH-like_DNA-bd_sf"/>
</dbReference>
<evidence type="ECO:0000313" key="7">
    <source>
        <dbReference type="Proteomes" id="UP001268089"/>
    </source>
</evidence>
<dbReference type="Pfam" id="PF03466">
    <property type="entry name" value="LysR_substrate"/>
    <property type="match status" value="1"/>
</dbReference>
<name>A0ABU1ZJP6_9BURK</name>
<gene>
    <name evidence="6" type="ORF">J2X15_000052</name>
</gene>
<keyword evidence="4" id="KW-0804">Transcription</keyword>